<sequence length="363" mass="41249">MTTSTSINPPVALENDVDSVAQNPLSPHSFVNVVNTAEVIGGKKNGQEKTLTMQDGDPKGVGFPHVLYECALAPLIDHRNEYRNPITIGTQSDKAHDTDDDHYEEEQLVVKRMAKGKGHAAPDAHIQPTRQKNKPNTIPMVRHPPNHEENYQLGNGDDTHMAVAHSDKDKLPSINMPTENTEPDPRSQSALMISFNRHSPSCQDDDEYKPIQSDNELTRASEGDMGSVMNESSMPLVQEVWNGPINGSVMWIFHQKLKALSSALSKWFRQQYGDIFQKPKEFEQKVKEAKEKWATSNDPGDRWNLHDLQAQYTRHLKLEEVVKQKTQLQRFKDGDANSKYFHSLIRGRRRKLYIYKTKDEDGD</sequence>
<dbReference type="EMBL" id="MJEQ01037189">
    <property type="protein sequence ID" value="OIT01307.1"/>
    <property type="molecule type" value="Genomic_DNA"/>
</dbReference>
<dbReference type="Proteomes" id="UP000187609">
    <property type="component" value="Unassembled WGS sequence"/>
</dbReference>
<gene>
    <name evidence="2" type="ORF">A4A49_02540</name>
</gene>
<proteinExistence type="predicted"/>
<reference evidence="2" key="1">
    <citation type="submission" date="2016-11" db="EMBL/GenBank/DDBJ databases">
        <title>The genome of Nicotiana attenuata.</title>
        <authorList>
            <person name="Xu S."/>
            <person name="Brockmoeller T."/>
            <person name="Gaquerel E."/>
            <person name="Navarro A."/>
            <person name="Kuhl H."/>
            <person name="Gase K."/>
            <person name="Ling Z."/>
            <person name="Zhou W."/>
            <person name="Kreitzer C."/>
            <person name="Stanke M."/>
            <person name="Tang H."/>
            <person name="Lyons E."/>
            <person name="Pandey P."/>
            <person name="Pandey S.P."/>
            <person name="Timmermann B."/>
            <person name="Baldwin I.T."/>
        </authorList>
    </citation>
    <scope>NUCLEOTIDE SEQUENCE [LARGE SCALE GENOMIC DNA]</scope>
    <source>
        <strain evidence="2">UT</strain>
    </source>
</reference>
<comment type="caution">
    <text evidence="2">The sequence shown here is derived from an EMBL/GenBank/DDBJ whole genome shotgun (WGS) entry which is preliminary data.</text>
</comment>
<evidence type="ECO:0000256" key="1">
    <source>
        <dbReference type="SAM" id="MobiDB-lite"/>
    </source>
</evidence>
<evidence type="ECO:0000313" key="3">
    <source>
        <dbReference type="Proteomes" id="UP000187609"/>
    </source>
</evidence>
<dbReference type="Gramene" id="OIT01307">
    <property type="protein sequence ID" value="OIT01307"/>
    <property type="gene ID" value="A4A49_02540"/>
</dbReference>
<name>A0A1J6IR64_NICAT</name>
<accession>A0A1J6IR64</accession>
<evidence type="ECO:0000313" key="2">
    <source>
        <dbReference type="EMBL" id="OIT01307.1"/>
    </source>
</evidence>
<keyword evidence="3" id="KW-1185">Reference proteome</keyword>
<organism evidence="2 3">
    <name type="scientific">Nicotiana attenuata</name>
    <name type="common">Coyote tobacco</name>
    <dbReference type="NCBI Taxonomy" id="49451"/>
    <lineage>
        <taxon>Eukaryota</taxon>
        <taxon>Viridiplantae</taxon>
        <taxon>Streptophyta</taxon>
        <taxon>Embryophyta</taxon>
        <taxon>Tracheophyta</taxon>
        <taxon>Spermatophyta</taxon>
        <taxon>Magnoliopsida</taxon>
        <taxon>eudicotyledons</taxon>
        <taxon>Gunneridae</taxon>
        <taxon>Pentapetalae</taxon>
        <taxon>asterids</taxon>
        <taxon>lamiids</taxon>
        <taxon>Solanales</taxon>
        <taxon>Solanaceae</taxon>
        <taxon>Nicotianoideae</taxon>
        <taxon>Nicotianeae</taxon>
        <taxon>Nicotiana</taxon>
    </lineage>
</organism>
<feature type="region of interest" description="Disordered" evidence="1">
    <location>
        <begin position="118"/>
        <end position="137"/>
    </location>
</feature>
<dbReference type="AlphaFoldDB" id="A0A1J6IR64"/>
<protein>
    <submittedName>
        <fullName evidence="2">Uncharacterized protein</fullName>
    </submittedName>
</protein>